<gene>
    <name evidence="1" type="ORF">JAAARDRAFT_111927</name>
</gene>
<dbReference type="HOGENOM" id="CLU_1981908_0_0_1"/>
<feature type="non-terminal residue" evidence="1">
    <location>
        <position position="1"/>
    </location>
</feature>
<accession>A0A067PIE3</accession>
<dbReference type="OrthoDB" id="3154505at2759"/>
<protein>
    <submittedName>
        <fullName evidence="1">Uncharacterized protein</fullName>
    </submittedName>
</protein>
<evidence type="ECO:0000313" key="2">
    <source>
        <dbReference type="Proteomes" id="UP000027265"/>
    </source>
</evidence>
<evidence type="ECO:0000313" key="1">
    <source>
        <dbReference type="EMBL" id="KDQ54549.1"/>
    </source>
</evidence>
<organism evidence="1 2">
    <name type="scientific">Jaapia argillacea MUCL 33604</name>
    <dbReference type="NCBI Taxonomy" id="933084"/>
    <lineage>
        <taxon>Eukaryota</taxon>
        <taxon>Fungi</taxon>
        <taxon>Dikarya</taxon>
        <taxon>Basidiomycota</taxon>
        <taxon>Agaricomycotina</taxon>
        <taxon>Agaricomycetes</taxon>
        <taxon>Agaricomycetidae</taxon>
        <taxon>Jaapiales</taxon>
        <taxon>Jaapiaceae</taxon>
        <taxon>Jaapia</taxon>
    </lineage>
</organism>
<dbReference type="EMBL" id="KL197728">
    <property type="protein sequence ID" value="KDQ54549.1"/>
    <property type="molecule type" value="Genomic_DNA"/>
</dbReference>
<dbReference type="InParanoid" id="A0A067PIE3"/>
<sequence>PGWEPVDAASRRFFYPKSLPGKVRERELLILPTSFVGLGPNPTLDLPDFTHLADNMYCPSSHLLLITFLRTAVRYDDRLRGTLLAWVSYFYCYAGFKRSSLDDVDVEQEVLDLW</sequence>
<name>A0A067PIE3_9AGAM</name>
<reference evidence="2" key="1">
    <citation type="journal article" date="2014" name="Proc. Natl. Acad. Sci. U.S.A.">
        <title>Extensive sampling of basidiomycete genomes demonstrates inadequacy of the white-rot/brown-rot paradigm for wood decay fungi.</title>
        <authorList>
            <person name="Riley R."/>
            <person name="Salamov A.A."/>
            <person name="Brown D.W."/>
            <person name="Nagy L.G."/>
            <person name="Floudas D."/>
            <person name="Held B.W."/>
            <person name="Levasseur A."/>
            <person name="Lombard V."/>
            <person name="Morin E."/>
            <person name="Otillar R."/>
            <person name="Lindquist E.A."/>
            <person name="Sun H."/>
            <person name="LaButti K.M."/>
            <person name="Schmutz J."/>
            <person name="Jabbour D."/>
            <person name="Luo H."/>
            <person name="Baker S.E."/>
            <person name="Pisabarro A.G."/>
            <person name="Walton J.D."/>
            <person name="Blanchette R.A."/>
            <person name="Henrissat B."/>
            <person name="Martin F."/>
            <person name="Cullen D."/>
            <person name="Hibbett D.S."/>
            <person name="Grigoriev I.V."/>
        </authorList>
    </citation>
    <scope>NUCLEOTIDE SEQUENCE [LARGE SCALE GENOMIC DNA]</scope>
    <source>
        <strain evidence="2">MUCL 33604</strain>
    </source>
</reference>
<dbReference type="AlphaFoldDB" id="A0A067PIE3"/>
<proteinExistence type="predicted"/>
<keyword evidence="2" id="KW-1185">Reference proteome</keyword>
<dbReference type="Proteomes" id="UP000027265">
    <property type="component" value="Unassembled WGS sequence"/>
</dbReference>
<feature type="non-terminal residue" evidence="1">
    <location>
        <position position="114"/>
    </location>
</feature>